<dbReference type="PANTHER" id="PTHR46169:SF15">
    <property type="entry name" value="INNER CENTROMERE PROTEIN A-LIKE ISOFORM X1-RELATED"/>
    <property type="match status" value="1"/>
</dbReference>
<evidence type="ECO:0000313" key="2">
    <source>
        <dbReference type="EMBL" id="KNE90353.1"/>
    </source>
</evidence>
<dbReference type="EMBL" id="AJIL01000262">
    <property type="protein sequence ID" value="KNE90353.1"/>
    <property type="molecule type" value="Genomic_DNA"/>
</dbReference>
<protein>
    <recommendedName>
        <fullName evidence="4">DUF659 domain-containing protein</fullName>
    </recommendedName>
</protein>
<feature type="region of interest" description="Disordered" evidence="1">
    <location>
        <begin position="361"/>
        <end position="381"/>
    </location>
</feature>
<dbReference type="AlphaFoldDB" id="A0A0L0UTI0"/>
<accession>A0A0L0UTI0</accession>
<evidence type="ECO:0000256" key="1">
    <source>
        <dbReference type="SAM" id="MobiDB-lite"/>
    </source>
</evidence>
<dbReference type="InterPro" id="IPR012337">
    <property type="entry name" value="RNaseH-like_sf"/>
</dbReference>
<dbReference type="InterPro" id="IPR052717">
    <property type="entry name" value="Vacuolar_transposase_reg"/>
</dbReference>
<evidence type="ECO:0008006" key="4">
    <source>
        <dbReference type="Google" id="ProtNLM"/>
    </source>
</evidence>
<organism evidence="2 3">
    <name type="scientific">Puccinia striiformis f. sp. tritici PST-78</name>
    <dbReference type="NCBI Taxonomy" id="1165861"/>
    <lineage>
        <taxon>Eukaryota</taxon>
        <taxon>Fungi</taxon>
        <taxon>Dikarya</taxon>
        <taxon>Basidiomycota</taxon>
        <taxon>Pucciniomycotina</taxon>
        <taxon>Pucciniomycetes</taxon>
        <taxon>Pucciniales</taxon>
        <taxon>Pucciniaceae</taxon>
        <taxon>Puccinia</taxon>
    </lineage>
</organism>
<feature type="compositionally biased region" description="Polar residues" evidence="1">
    <location>
        <begin position="33"/>
        <end position="48"/>
    </location>
</feature>
<feature type="region of interest" description="Disordered" evidence="1">
    <location>
        <begin position="1"/>
        <end position="95"/>
    </location>
</feature>
<reference evidence="3" key="1">
    <citation type="submission" date="2014-03" db="EMBL/GenBank/DDBJ databases">
        <title>The Genome Sequence of Puccinia striiformis f. sp. tritici PST-78.</title>
        <authorList>
            <consortium name="The Broad Institute Genome Sequencing Platform"/>
            <person name="Cuomo C."/>
            <person name="Hulbert S."/>
            <person name="Chen X."/>
            <person name="Walker B."/>
            <person name="Young S.K."/>
            <person name="Zeng Q."/>
            <person name="Gargeya S."/>
            <person name="Fitzgerald M."/>
            <person name="Haas B."/>
            <person name="Abouelleil A."/>
            <person name="Alvarado L."/>
            <person name="Arachchi H.M."/>
            <person name="Berlin A.M."/>
            <person name="Chapman S.B."/>
            <person name="Goldberg J."/>
            <person name="Griggs A."/>
            <person name="Gujja S."/>
            <person name="Hansen M."/>
            <person name="Howarth C."/>
            <person name="Imamovic A."/>
            <person name="Larimer J."/>
            <person name="McCowan C."/>
            <person name="Montmayeur A."/>
            <person name="Murphy C."/>
            <person name="Neiman D."/>
            <person name="Pearson M."/>
            <person name="Priest M."/>
            <person name="Roberts A."/>
            <person name="Saif S."/>
            <person name="Shea T."/>
            <person name="Sisk P."/>
            <person name="Sykes S."/>
            <person name="Wortman J."/>
            <person name="Nusbaum C."/>
            <person name="Birren B."/>
        </authorList>
    </citation>
    <scope>NUCLEOTIDE SEQUENCE [LARGE SCALE GENOMIC DNA]</scope>
    <source>
        <strain evidence="3">race PST-78</strain>
    </source>
</reference>
<dbReference type="STRING" id="1165861.A0A0L0UTI0"/>
<name>A0A0L0UTI0_9BASI</name>
<comment type="caution">
    <text evidence="2">The sequence shown here is derived from an EMBL/GenBank/DDBJ whole genome shotgun (WGS) entry which is preliminary data.</text>
</comment>
<sequence>MGRSKKRHRQSGSPKTKSSRHKPTSPTSSTSSLPAQNPEPSHNQQSRTIIDLGDESSGIQDNSDEDTQNSKGPQLTDEQELKKAQRVHANGGSKSYAFFGTPQLAADVLDKNGRKMLAYPCLVCGSPIHRPIYESSPTNLTKHVRACNQREQDEKGHVPQLCAIWCAQGARPFSALGEEAHRGILHPIVVKNLSARKTVSDDIARLYTAVQEEFIQALQNHTGAMYLGLDAWQSPNGFDILGTVIYRLVEDDRHGFHLEAMPLDFVQLQRSHTGVYLAETVQLIVEKFRVKDKICGIVTDNALNNGTMIEAIKSFKWPRFKGEGQWIRCFAHILSLVAQVILRPFGSHKKKKSNVCLLDEALDSDDEDEDGDPDDPDDQIQ</sequence>
<dbReference type="PANTHER" id="PTHR46169">
    <property type="entry name" value="DNA REPLICATION-RELATED ELEMENT FACTOR, ISOFORM A"/>
    <property type="match status" value="1"/>
</dbReference>
<dbReference type="GO" id="GO:0005634">
    <property type="term" value="C:nucleus"/>
    <property type="evidence" value="ECO:0007669"/>
    <property type="project" value="TreeGrafter"/>
</dbReference>
<dbReference type="SUPFAM" id="SSF53098">
    <property type="entry name" value="Ribonuclease H-like"/>
    <property type="match status" value="1"/>
</dbReference>
<evidence type="ECO:0000313" key="3">
    <source>
        <dbReference type="Proteomes" id="UP000054564"/>
    </source>
</evidence>
<gene>
    <name evidence="2" type="ORF">PSTG_16224</name>
</gene>
<dbReference type="GO" id="GO:0006357">
    <property type="term" value="P:regulation of transcription by RNA polymerase II"/>
    <property type="evidence" value="ECO:0007669"/>
    <property type="project" value="TreeGrafter"/>
</dbReference>
<keyword evidence="3" id="KW-1185">Reference proteome</keyword>
<proteinExistence type="predicted"/>
<feature type="compositionally biased region" description="Basic residues" evidence="1">
    <location>
        <begin position="1"/>
        <end position="10"/>
    </location>
</feature>
<dbReference type="Proteomes" id="UP000054564">
    <property type="component" value="Unassembled WGS sequence"/>
</dbReference>
<feature type="non-terminal residue" evidence="2">
    <location>
        <position position="381"/>
    </location>
</feature>